<evidence type="ECO:0000256" key="4">
    <source>
        <dbReference type="ARBA" id="ARBA00022725"/>
    </source>
</evidence>
<evidence type="ECO:0000313" key="11">
    <source>
        <dbReference type="Proteomes" id="UP001168972"/>
    </source>
</evidence>
<keyword evidence="2" id="KW-0716">Sensory transduction</keyword>
<dbReference type="GO" id="GO:0005886">
    <property type="term" value="C:plasma membrane"/>
    <property type="evidence" value="ECO:0007669"/>
    <property type="project" value="UniProtKB-SubCell"/>
</dbReference>
<dbReference type="GO" id="GO:0005549">
    <property type="term" value="F:odorant binding"/>
    <property type="evidence" value="ECO:0007669"/>
    <property type="project" value="InterPro"/>
</dbReference>
<sequence>MRDKITMDYTKVSNPGDFSLYGSYVSNILSDAKMLTNNSQSTIRKFIGTFMTSLFLSLGVILLFSETLDFKNCYDLPTFTARMNPITYHLSATTKWIHATMNVDEMEKIIRRIERCNLLGLKLNESDNDNYSYRMKMIKIQRKSSIFSGAYMTLLVYGTIRWCSNPIFYDIYNDLHGVKEINSSFFRHLPYPGIIPWKIDNIYKYISTFALQTIASLGSGFGHANYEILHVTILVWTCSHLEYLAEALTDQRDTEILLNDNFALLKFKRKIRNCMIHHRELLELFDKLSQTMSIPMFIICSQGTIALLTVSLDISTMKIDGLDIANAIYMCNWEQAMNTNGIKHDNLDDDNREVKININQMIEFGLMRAQKPLIMKGGLFYTLSLETYKADFHCPMLEVIDIKNSYDLPTFASHVNPICFHISGTAKWIFGIKRVDQMREMLERIERCHQLCLKLNNYDKDYHMYRIKIMKFKKEMYIFSFGYSILLIYGVMHWCLNPIFYDFYNDLYAVKEINSSFSRHLPFPGVYPWNIDNIPKYIGTFLFQAIGGIASGIGHWIYDVMTICFLVCVCCHFEYLNKALTDKGDNASILSGDFVVQQFKNKLRNCLIHHREILEFIEKLSNEMSLPLFIVCSQSTISLCLISLEVSTMKLDSSIESIMRASSLLEYWMGINIELSLYCYLGTKIQQLGLDIANAIYLCDWEQAVNSNGNKFDNSDINDQKAITNINQMIQFSLMRAQKPIIFKGGLFYIISLETYKAVSKK</sequence>
<dbReference type="GO" id="GO:0004984">
    <property type="term" value="F:olfactory receptor activity"/>
    <property type="evidence" value="ECO:0007669"/>
    <property type="project" value="InterPro"/>
</dbReference>
<reference evidence="10" key="2">
    <citation type="submission" date="2023-03" db="EMBL/GenBank/DDBJ databases">
        <authorList>
            <person name="Inwood S.N."/>
            <person name="Skelly J.G."/>
            <person name="Guhlin J."/>
            <person name="Harrop T.W.R."/>
            <person name="Goldson S.G."/>
            <person name="Dearden P.K."/>
        </authorList>
    </citation>
    <scope>NUCLEOTIDE SEQUENCE</scope>
    <source>
        <strain evidence="10">Lincoln</strain>
        <tissue evidence="10">Whole body</tissue>
    </source>
</reference>
<dbReference type="Pfam" id="PF02949">
    <property type="entry name" value="7tm_6"/>
    <property type="match status" value="2"/>
</dbReference>
<comment type="subcellular location">
    <subcellularLocation>
        <location evidence="1">Membrane</location>
        <topology evidence="1">Multi-pass membrane protein</topology>
    </subcellularLocation>
</comment>
<accession>A0AA39FRZ6</accession>
<keyword evidence="5 9" id="KW-1133">Transmembrane helix</keyword>
<dbReference type="EMBL" id="JAQQBR010000006">
    <property type="protein sequence ID" value="KAK0174734.1"/>
    <property type="molecule type" value="Genomic_DNA"/>
</dbReference>
<evidence type="ECO:0000256" key="3">
    <source>
        <dbReference type="ARBA" id="ARBA00022692"/>
    </source>
</evidence>
<dbReference type="InterPro" id="IPR004117">
    <property type="entry name" value="7tm6_olfct_rcpt"/>
</dbReference>
<reference evidence="10" key="1">
    <citation type="journal article" date="2023" name="bioRxiv">
        <title>Scaffold-level genome assemblies of two parasitoid biocontrol wasps reveal the parthenogenesis mechanism and an associated novel virus.</title>
        <authorList>
            <person name="Inwood S."/>
            <person name="Skelly J."/>
            <person name="Guhlin J."/>
            <person name="Harrop T."/>
            <person name="Goldson S."/>
            <person name="Dearden P."/>
        </authorList>
    </citation>
    <scope>NUCLEOTIDE SEQUENCE</scope>
    <source>
        <strain evidence="10">Lincoln</strain>
        <tissue evidence="10">Whole body</tissue>
    </source>
</reference>
<dbReference type="PANTHER" id="PTHR21137:SF42">
    <property type="entry name" value="ODORANT RECEPTOR 83A"/>
    <property type="match status" value="1"/>
</dbReference>
<keyword evidence="7" id="KW-0675">Receptor</keyword>
<organism evidence="10 11">
    <name type="scientific">Microctonus hyperodae</name>
    <name type="common">Parasitoid wasp</name>
    <dbReference type="NCBI Taxonomy" id="165561"/>
    <lineage>
        <taxon>Eukaryota</taxon>
        <taxon>Metazoa</taxon>
        <taxon>Ecdysozoa</taxon>
        <taxon>Arthropoda</taxon>
        <taxon>Hexapoda</taxon>
        <taxon>Insecta</taxon>
        <taxon>Pterygota</taxon>
        <taxon>Neoptera</taxon>
        <taxon>Endopterygota</taxon>
        <taxon>Hymenoptera</taxon>
        <taxon>Apocrita</taxon>
        <taxon>Ichneumonoidea</taxon>
        <taxon>Braconidae</taxon>
        <taxon>Euphorinae</taxon>
        <taxon>Microctonus</taxon>
    </lineage>
</organism>
<evidence type="ECO:0000256" key="1">
    <source>
        <dbReference type="ARBA" id="ARBA00004141"/>
    </source>
</evidence>
<gene>
    <name evidence="10" type="ORF">PV327_010470</name>
</gene>
<name>A0AA39FRZ6_MICHY</name>
<evidence type="ECO:0000256" key="5">
    <source>
        <dbReference type="ARBA" id="ARBA00022989"/>
    </source>
</evidence>
<keyword evidence="6 9" id="KW-0472">Membrane</keyword>
<evidence type="ECO:0000256" key="8">
    <source>
        <dbReference type="ARBA" id="ARBA00023224"/>
    </source>
</evidence>
<comment type="caution">
    <text evidence="10">The sequence shown here is derived from an EMBL/GenBank/DDBJ whole genome shotgun (WGS) entry which is preliminary data.</text>
</comment>
<dbReference type="Proteomes" id="UP001168972">
    <property type="component" value="Unassembled WGS sequence"/>
</dbReference>
<keyword evidence="8" id="KW-0807">Transducer</keyword>
<keyword evidence="4" id="KW-0552">Olfaction</keyword>
<feature type="transmembrane region" description="Helical" evidence="9">
    <location>
        <begin position="46"/>
        <end position="64"/>
    </location>
</feature>
<feature type="transmembrane region" description="Helical" evidence="9">
    <location>
        <begin position="476"/>
        <end position="494"/>
    </location>
</feature>
<proteinExistence type="predicted"/>
<evidence type="ECO:0000256" key="7">
    <source>
        <dbReference type="ARBA" id="ARBA00023170"/>
    </source>
</evidence>
<keyword evidence="3 9" id="KW-0812">Transmembrane</keyword>
<evidence type="ECO:0000256" key="9">
    <source>
        <dbReference type="SAM" id="Phobius"/>
    </source>
</evidence>
<evidence type="ECO:0000256" key="2">
    <source>
        <dbReference type="ARBA" id="ARBA00022606"/>
    </source>
</evidence>
<dbReference type="GO" id="GO:0007165">
    <property type="term" value="P:signal transduction"/>
    <property type="evidence" value="ECO:0007669"/>
    <property type="project" value="UniProtKB-KW"/>
</dbReference>
<evidence type="ECO:0008006" key="12">
    <source>
        <dbReference type="Google" id="ProtNLM"/>
    </source>
</evidence>
<evidence type="ECO:0000256" key="6">
    <source>
        <dbReference type="ARBA" id="ARBA00023136"/>
    </source>
</evidence>
<evidence type="ECO:0000313" key="10">
    <source>
        <dbReference type="EMBL" id="KAK0174734.1"/>
    </source>
</evidence>
<dbReference type="PANTHER" id="PTHR21137">
    <property type="entry name" value="ODORANT RECEPTOR"/>
    <property type="match status" value="1"/>
</dbReference>
<dbReference type="AlphaFoldDB" id="A0AA39FRZ6"/>
<protein>
    <recommendedName>
        <fullName evidence="12">Odorant receptor</fullName>
    </recommendedName>
</protein>
<keyword evidence="11" id="KW-1185">Reference proteome</keyword>